<evidence type="ECO:0000313" key="2">
    <source>
        <dbReference type="Proteomes" id="UP001589887"/>
    </source>
</evidence>
<organism evidence="1 2">
    <name type="scientific">Streptomyces noboritoensis</name>
    <dbReference type="NCBI Taxonomy" id="67337"/>
    <lineage>
        <taxon>Bacteria</taxon>
        <taxon>Bacillati</taxon>
        <taxon>Actinomycetota</taxon>
        <taxon>Actinomycetes</taxon>
        <taxon>Kitasatosporales</taxon>
        <taxon>Streptomycetaceae</taxon>
        <taxon>Streptomyces</taxon>
    </lineage>
</organism>
<gene>
    <name evidence="1" type="ORF">ACFH04_13245</name>
</gene>
<protein>
    <submittedName>
        <fullName evidence="1">Uncharacterized protein</fullName>
    </submittedName>
</protein>
<dbReference type="EMBL" id="JBHMQV010000009">
    <property type="protein sequence ID" value="MFC0844665.1"/>
    <property type="molecule type" value="Genomic_DNA"/>
</dbReference>
<accession>A0ABV6TJJ2</accession>
<dbReference type="RefSeq" id="WP_394319054.1">
    <property type="nucleotide sequence ID" value="NZ_JBHMQV010000009.1"/>
</dbReference>
<name>A0ABV6TJJ2_9ACTN</name>
<sequence>MVPSLKMSPIVAPAPLPAALHAARRAIPEAADSELVLDFGPESAQIVVTPAGPLSRAVLAAAEKQSAPASLAVVAHDRAFWHWFITPVDSWDEDPVHSFHFRHGTVILPPISRTGPPGDYWVRTPGACLVDPLVLAEALRHVARTWPACAHGGARLSAGEMRR</sequence>
<comment type="caution">
    <text evidence="1">The sequence shown here is derived from an EMBL/GenBank/DDBJ whole genome shotgun (WGS) entry which is preliminary data.</text>
</comment>
<proteinExistence type="predicted"/>
<keyword evidence="2" id="KW-1185">Reference proteome</keyword>
<evidence type="ECO:0000313" key="1">
    <source>
        <dbReference type="EMBL" id="MFC0844665.1"/>
    </source>
</evidence>
<reference evidence="1 2" key="1">
    <citation type="submission" date="2024-09" db="EMBL/GenBank/DDBJ databases">
        <authorList>
            <person name="Sun Q."/>
            <person name="Mori K."/>
        </authorList>
    </citation>
    <scope>NUCLEOTIDE SEQUENCE [LARGE SCALE GENOMIC DNA]</scope>
    <source>
        <strain evidence="1 2">JCM 4557</strain>
    </source>
</reference>
<dbReference type="Proteomes" id="UP001589887">
    <property type="component" value="Unassembled WGS sequence"/>
</dbReference>